<dbReference type="NCBIfam" id="TIGR02595">
    <property type="entry name" value="PEP_CTERM"/>
    <property type="match status" value="1"/>
</dbReference>
<comment type="caution">
    <text evidence="3">The sequence shown here is derived from an EMBL/GenBank/DDBJ whole genome shotgun (WGS) entry which is preliminary data.</text>
</comment>
<protein>
    <submittedName>
        <fullName evidence="3">PEP-CTERM sorting domain-containing protein</fullName>
    </submittedName>
</protein>
<sequence length="293" mass="29833">MKHSQTKVFSVKRGGWRGILLLALAGIGLAGAAQAAPVHVSDGLFGPAEWIVSATNGAPPRPTVSSASFTVGAPGGTRFYVEQSTSGAPGSTLGHTLNLMYDLGSFTSAGAGGQFMDVFFQNGSTDYVVHISDSGIQSFEKSHAVRSPVDAAGGFDLSSPFWSALDADDLALARFHAGASFGSSPNYATPHFIVEFDLSVDTTGSATPLAPLPPDGLYSPAPSFWSGSFGGAGRSTIVVGSAVFSLSSNGTTVVNPVLGPGGLPVLQAIPEPGTLLLLAVGLLGLIGPSRRRQ</sequence>
<dbReference type="Pfam" id="PF07589">
    <property type="entry name" value="PEP-CTERM"/>
    <property type="match status" value="1"/>
</dbReference>
<evidence type="ECO:0000259" key="2">
    <source>
        <dbReference type="Pfam" id="PF07589"/>
    </source>
</evidence>
<feature type="chain" id="PRO_5041462059" evidence="1">
    <location>
        <begin position="36"/>
        <end position="293"/>
    </location>
</feature>
<evidence type="ECO:0000313" key="4">
    <source>
        <dbReference type="EMBL" id="MCP2006990.1"/>
    </source>
</evidence>
<dbReference type="EMBL" id="JAHTGR010000006">
    <property type="protein sequence ID" value="MBV6322013.1"/>
    <property type="molecule type" value="Genomic_DNA"/>
</dbReference>
<accession>A0AA41HDW3</accession>
<name>A0AA41HDW3_9BURK</name>
<keyword evidence="1" id="KW-0732">Signal</keyword>
<evidence type="ECO:0000313" key="3">
    <source>
        <dbReference type="EMBL" id="MBV6322013.1"/>
    </source>
</evidence>
<reference evidence="3" key="1">
    <citation type="submission" date="2021-07" db="EMBL/GenBank/DDBJ databases">
        <title>Characterization of violacein-producing bacteria and related species.</title>
        <authorList>
            <person name="Wilson H.S."/>
            <person name="De Leon M.E."/>
        </authorList>
    </citation>
    <scope>NUCLEOTIDE SEQUENCE</scope>
    <source>
        <strain evidence="3">HSC-15S17</strain>
    </source>
</reference>
<dbReference type="Proteomes" id="UP001162889">
    <property type="component" value="Unassembled WGS sequence"/>
</dbReference>
<gene>
    <name evidence="3" type="ORF">KVP70_13775</name>
    <name evidence="4" type="ORF">L1274_000678</name>
</gene>
<keyword evidence="6" id="KW-1185">Reference proteome</keyword>
<dbReference type="Proteomes" id="UP001155901">
    <property type="component" value="Unassembled WGS sequence"/>
</dbReference>
<dbReference type="AlphaFoldDB" id="A0AA41HDW3"/>
<organism evidence="3 5">
    <name type="scientific">Duganella violaceipulchra</name>
    <dbReference type="NCBI Taxonomy" id="2849652"/>
    <lineage>
        <taxon>Bacteria</taxon>
        <taxon>Pseudomonadati</taxon>
        <taxon>Pseudomonadota</taxon>
        <taxon>Betaproteobacteria</taxon>
        <taxon>Burkholderiales</taxon>
        <taxon>Oxalobacteraceae</taxon>
        <taxon>Telluria group</taxon>
        <taxon>Duganella</taxon>
    </lineage>
</organism>
<dbReference type="InterPro" id="IPR013424">
    <property type="entry name" value="Ice-binding_C"/>
</dbReference>
<feature type="domain" description="Ice-binding protein C-terminal" evidence="2">
    <location>
        <begin position="268"/>
        <end position="286"/>
    </location>
</feature>
<dbReference type="EMBL" id="JALJZU010000001">
    <property type="protein sequence ID" value="MCP2006990.1"/>
    <property type="molecule type" value="Genomic_DNA"/>
</dbReference>
<feature type="signal peptide" evidence="1">
    <location>
        <begin position="1"/>
        <end position="35"/>
    </location>
</feature>
<dbReference type="RefSeq" id="WP_217942792.1">
    <property type="nucleotide sequence ID" value="NZ_JAHTGR010000006.1"/>
</dbReference>
<evidence type="ECO:0000256" key="1">
    <source>
        <dbReference type="SAM" id="SignalP"/>
    </source>
</evidence>
<evidence type="ECO:0000313" key="6">
    <source>
        <dbReference type="Proteomes" id="UP001162889"/>
    </source>
</evidence>
<reference evidence="4" key="2">
    <citation type="submission" date="2022-03" db="EMBL/GenBank/DDBJ databases">
        <title>Genome Encyclopedia of Bacteria and Archaea VI: Functional Genomics of Type Strains.</title>
        <authorList>
            <person name="Whitman W."/>
        </authorList>
    </citation>
    <scope>NUCLEOTIDE SEQUENCE</scope>
    <source>
        <strain evidence="4">HSC-15S17</strain>
    </source>
</reference>
<evidence type="ECO:0000313" key="5">
    <source>
        <dbReference type="Proteomes" id="UP001155901"/>
    </source>
</evidence>
<proteinExistence type="predicted"/>